<name>A0A1E1MEC2_RHYSE</name>
<accession>A0A1E1MEC2</accession>
<dbReference type="CDD" id="cd12148">
    <property type="entry name" value="fungal_TF_MHR"/>
    <property type="match status" value="1"/>
</dbReference>
<sequence length="642" mass="71000">MAATFKFISLNHATPKRLQSSKACGNCRRRKKRCIHGDNASHHATLDLDDEVTSADCQETVKSHASVPDPSWTVQRGVTDGAPQLRGRVPGLETDSPTAQNPRFIGDLNPESIFLAETSNATTRGVSLDDSVGVWLNTSIRSHGSQNTSHVLHSPSHLFYRSSSIVQKVLVPMLEQECISTIPCSENLGALIRIYFDKIYPIVPFVSERMLQSARLTKLERVALQQGICLAASKDITARKYLTLSDATPLSCKEFGERLSGAMRIIIETGLVTDKIVLIQIFALLSQFIDDPPGEDLSSQYCMKAVHQAQSLGLHIKGQEEVDDQGQTTMLCCIWAMDRMNAAFKGRPVTMHERDLRKDLSYCLQIQDPAFRLFLEIVTLLDKVIGFYRPQSNPGDAFVSDMEFPAYEDIVLKSGGSLIGMPALESIEVFYHSVAILSCRTRSWMDPERSSTAFLRQGLSTSALCIIFGNTPQEKLSFFPFIPYGMSLTMSIVYREMRYSKLSTHRARARNQFQILCDALSGLEDVFGSALTTAAMGRKLLQEMDRVSSTIPSSESLPFNKTPAAALGQQHQALREAAQNDLTGSSNLDIDQPDILMCNLDFPNHGSITDINLFGLFDPAFDLEGFDAYLEGNINPGFISGP</sequence>
<organism evidence="7 8">
    <name type="scientific">Rhynchosporium secalis</name>
    <name type="common">Barley scald fungus</name>
    <dbReference type="NCBI Taxonomy" id="38038"/>
    <lineage>
        <taxon>Eukaryota</taxon>
        <taxon>Fungi</taxon>
        <taxon>Dikarya</taxon>
        <taxon>Ascomycota</taxon>
        <taxon>Pezizomycotina</taxon>
        <taxon>Leotiomycetes</taxon>
        <taxon>Helotiales</taxon>
        <taxon>Ploettnerulaceae</taxon>
        <taxon>Rhynchosporium</taxon>
    </lineage>
</organism>
<dbReference type="CDD" id="cd00067">
    <property type="entry name" value="GAL4"/>
    <property type="match status" value="1"/>
</dbReference>
<dbReference type="PANTHER" id="PTHR47171:SF6">
    <property type="entry name" value="SPECIFIC TRANSCRIPTION FACTOR, PUTATIVE (AFU_ORTHOLOGUE AFUA_2G06130)-RELATED"/>
    <property type="match status" value="1"/>
</dbReference>
<dbReference type="GO" id="GO:0003677">
    <property type="term" value="F:DNA binding"/>
    <property type="evidence" value="ECO:0007669"/>
    <property type="project" value="UniProtKB-KW"/>
</dbReference>
<evidence type="ECO:0008006" key="9">
    <source>
        <dbReference type="Google" id="ProtNLM"/>
    </source>
</evidence>
<feature type="region of interest" description="Disordered" evidence="6">
    <location>
        <begin position="77"/>
        <end position="101"/>
    </location>
</feature>
<dbReference type="GO" id="GO:0008270">
    <property type="term" value="F:zinc ion binding"/>
    <property type="evidence" value="ECO:0007669"/>
    <property type="project" value="InterPro"/>
</dbReference>
<keyword evidence="8" id="KW-1185">Reference proteome</keyword>
<dbReference type="PANTHER" id="PTHR47171">
    <property type="entry name" value="FARA-RELATED"/>
    <property type="match status" value="1"/>
</dbReference>
<keyword evidence="4" id="KW-0804">Transcription</keyword>
<evidence type="ECO:0000256" key="1">
    <source>
        <dbReference type="ARBA" id="ARBA00022833"/>
    </source>
</evidence>
<dbReference type="Proteomes" id="UP000177625">
    <property type="component" value="Unassembled WGS sequence"/>
</dbReference>
<evidence type="ECO:0000313" key="8">
    <source>
        <dbReference type="Proteomes" id="UP000177625"/>
    </source>
</evidence>
<proteinExistence type="predicted"/>
<gene>
    <name evidence="7" type="ORF">RSE6_07941</name>
</gene>
<keyword evidence="1" id="KW-0862">Zinc</keyword>
<evidence type="ECO:0000256" key="4">
    <source>
        <dbReference type="ARBA" id="ARBA00023163"/>
    </source>
</evidence>
<reference evidence="8" key="1">
    <citation type="submission" date="2016-03" db="EMBL/GenBank/DDBJ databases">
        <authorList>
            <person name="Guldener U."/>
        </authorList>
    </citation>
    <scope>NUCLEOTIDE SEQUENCE [LARGE SCALE GENOMIC DNA]</scope>
</reference>
<evidence type="ECO:0000256" key="5">
    <source>
        <dbReference type="ARBA" id="ARBA00023242"/>
    </source>
</evidence>
<keyword evidence="5" id="KW-0539">Nucleus</keyword>
<evidence type="ECO:0000256" key="3">
    <source>
        <dbReference type="ARBA" id="ARBA00023125"/>
    </source>
</evidence>
<evidence type="ECO:0000313" key="7">
    <source>
        <dbReference type="EMBL" id="CZT47387.1"/>
    </source>
</evidence>
<keyword evidence="3" id="KW-0238">DNA-binding</keyword>
<dbReference type="GO" id="GO:0000981">
    <property type="term" value="F:DNA-binding transcription factor activity, RNA polymerase II-specific"/>
    <property type="evidence" value="ECO:0007669"/>
    <property type="project" value="InterPro"/>
</dbReference>
<protein>
    <recommendedName>
        <fullName evidence="9">Transcription factor domain-containing protein</fullName>
    </recommendedName>
</protein>
<evidence type="ECO:0000256" key="6">
    <source>
        <dbReference type="SAM" id="MobiDB-lite"/>
    </source>
</evidence>
<dbReference type="InterPro" id="IPR052073">
    <property type="entry name" value="Amide_Lactam_Regulators"/>
</dbReference>
<keyword evidence="2" id="KW-0805">Transcription regulation</keyword>
<dbReference type="EMBL" id="FJVC01000281">
    <property type="protein sequence ID" value="CZT47387.1"/>
    <property type="molecule type" value="Genomic_DNA"/>
</dbReference>
<evidence type="ECO:0000256" key="2">
    <source>
        <dbReference type="ARBA" id="ARBA00023015"/>
    </source>
</evidence>
<dbReference type="AlphaFoldDB" id="A0A1E1MEC2"/>
<dbReference type="InterPro" id="IPR001138">
    <property type="entry name" value="Zn2Cys6_DnaBD"/>
</dbReference>